<dbReference type="PANTHER" id="PTHR43477">
    <property type="entry name" value="DIHYDROANTICAPSIN 7-DEHYDROGENASE"/>
    <property type="match status" value="1"/>
</dbReference>
<evidence type="ECO:0000313" key="4">
    <source>
        <dbReference type="Proteomes" id="UP000010729"/>
    </source>
</evidence>
<accession>N1UXK4</accession>
<dbReference type="AlphaFoldDB" id="N1UXK4"/>
<feature type="non-terminal residue" evidence="3">
    <location>
        <position position="1"/>
    </location>
</feature>
<dbReference type="OrthoDB" id="4773823at2"/>
<reference evidence="3 4" key="1">
    <citation type="journal article" date="2013" name="Genome Announc.">
        <title>Draft Genome Sequence of Arthrobacter crystallopoietes Strain BAB-32, Revealing Genes for Bioremediation.</title>
        <authorList>
            <person name="Joshi M.N."/>
            <person name="Pandit A.S."/>
            <person name="Sharma A."/>
            <person name="Pandya R.V."/>
            <person name="Desai S.M."/>
            <person name="Saxena A.K."/>
            <person name="Bagatharia S.B."/>
        </authorList>
    </citation>
    <scope>NUCLEOTIDE SEQUENCE [LARGE SCALE GENOMIC DNA]</scope>
    <source>
        <strain evidence="3 4">BAB-32</strain>
    </source>
</reference>
<protein>
    <submittedName>
        <fullName evidence="3">Short-chain dehydrogenase/reductase SDR</fullName>
    </submittedName>
</protein>
<comment type="similarity">
    <text evidence="1">Belongs to the short-chain dehydrogenases/reductases (SDR) family.</text>
</comment>
<gene>
    <name evidence="3" type="ORF">D477_019398</name>
</gene>
<keyword evidence="4" id="KW-1185">Reference proteome</keyword>
<dbReference type="SUPFAM" id="SSF51735">
    <property type="entry name" value="NAD(P)-binding Rossmann-fold domains"/>
    <property type="match status" value="1"/>
</dbReference>
<comment type="caution">
    <text evidence="3">The sequence shown here is derived from an EMBL/GenBank/DDBJ whole genome shotgun (WGS) entry which is preliminary data.</text>
</comment>
<dbReference type="InterPro" id="IPR020904">
    <property type="entry name" value="Sc_DH/Rdtase_CS"/>
</dbReference>
<dbReference type="PANTHER" id="PTHR43477:SF1">
    <property type="entry name" value="DIHYDROANTICAPSIN 7-DEHYDROGENASE"/>
    <property type="match status" value="1"/>
</dbReference>
<sequence>RGSGQAVTAALRRAGAEVIAVGSNAERLKQAYGNDDGVSTFVCDLADRAAVEELAASVQDRGGADGLVHLVGGWRGGKGITGQSDEDWDFLHRSLVTTLRNTTRAFYPQLAASEHGRAVIVSAAAVDSPTAGGANYAAAKAAAESWMQSMADGFAREQKAAEKETGHSAPLHAAAVVLVVKALVDGDMRRAEPEKSFEGFTDVAQLGQAVKNLFGTPAAELNGRRIRLA</sequence>
<dbReference type="RefSeq" id="WP_005273615.1">
    <property type="nucleotide sequence ID" value="NZ_ANPE02000252.1"/>
</dbReference>
<dbReference type="EMBL" id="ANPE02000252">
    <property type="protein sequence ID" value="EMY32577.1"/>
    <property type="molecule type" value="Genomic_DNA"/>
</dbReference>
<name>N1UXK4_9MICC</name>
<dbReference type="Pfam" id="PF00106">
    <property type="entry name" value="adh_short"/>
    <property type="match status" value="1"/>
</dbReference>
<dbReference type="Proteomes" id="UP000010729">
    <property type="component" value="Unassembled WGS sequence"/>
</dbReference>
<dbReference type="InterPro" id="IPR002347">
    <property type="entry name" value="SDR_fam"/>
</dbReference>
<evidence type="ECO:0000256" key="2">
    <source>
        <dbReference type="ARBA" id="ARBA00023002"/>
    </source>
</evidence>
<dbReference type="PROSITE" id="PS00061">
    <property type="entry name" value="ADH_SHORT"/>
    <property type="match status" value="1"/>
</dbReference>
<evidence type="ECO:0000313" key="3">
    <source>
        <dbReference type="EMBL" id="EMY32577.1"/>
    </source>
</evidence>
<dbReference type="Gene3D" id="3.40.50.720">
    <property type="entry name" value="NAD(P)-binding Rossmann-like Domain"/>
    <property type="match status" value="1"/>
</dbReference>
<dbReference type="GO" id="GO:0016491">
    <property type="term" value="F:oxidoreductase activity"/>
    <property type="evidence" value="ECO:0007669"/>
    <property type="project" value="UniProtKB-KW"/>
</dbReference>
<evidence type="ECO:0000256" key="1">
    <source>
        <dbReference type="ARBA" id="ARBA00006484"/>
    </source>
</evidence>
<dbReference type="InterPro" id="IPR051122">
    <property type="entry name" value="SDR_DHRS6-like"/>
</dbReference>
<proteinExistence type="inferred from homology"/>
<organism evidence="3 4">
    <name type="scientific">Arthrobacter crystallopoietes BAB-32</name>
    <dbReference type="NCBI Taxonomy" id="1246476"/>
    <lineage>
        <taxon>Bacteria</taxon>
        <taxon>Bacillati</taxon>
        <taxon>Actinomycetota</taxon>
        <taxon>Actinomycetes</taxon>
        <taxon>Micrococcales</taxon>
        <taxon>Micrococcaceae</taxon>
        <taxon>Crystallibacter</taxon>
    </lineage>
</organism>
<dbReference type="InterPro" id="IPR036291">
    <property type="entry name" value="NAD(P)-bd_dom_sf"/>
</dbReference>
<keyword evidence="2" id="KW-0560">Oxidoreductase</keyword>